<dbReference type="AlphaFoldDB" id="A0A368JJJ4"/>
<dbReference type="Pfam" id="PF01551">
    <property type="entry name" value="Peptidase_M23"/>
    <property type="match status" value="1"/>
</dbReference>
<dbReference type="RefSeq" id="WP_114408467.1">
    <property type="nucleotide sequence ID" value="NZ_QOWE01000021.1"/>
</dbReference>
<dbReference type="Proteomes" id="UP000253383">
    <property type="component" value="Unassembled WGS sequence"/>
</dbReference>
<name>A0A368JJJ4_9BACT</name>
<dbReference type="OrthoDB" id="9801052at2"/>
<organism evidence="2 3">
    <name type="scientific">Larkinella punicea</name>
    <dbReference type="NCBI Taxonomy" id="2315727"/>
    <lineage>
        <taxon>Bacteria</taxon>
        <taxon>Pseudomonadati</taxon>
        <taxon>Bacteroidota</taxon>
        <taxon>Cytophagia</taxon>
        <taxon>Cytophagales</taxon>
        <taxon>Spirosomataceae</taxon>
        <taxon>Larkinella</taxon>
    </lineage>
</organism>
<evidence type="ECO:0000259" key="1">
    <source>
        <dbReference type="Pfam" id="PF01551"/>
    </source>
</evidence>
<sequence>MILPFDFRTDPYLILDFTAQNSELDSLDLTNTAVFTDYVFGKLRRQGAVVGVGGYNEHRVIYRRSPHFNQAEASRCIHLGIDLWAEAGTPVFAPLDGVVHSFQDNNHFGDYGPTIILEHRLDEKPLFALYGHLSRSSLRGLTVGKSFKAGEKIAEIGPYPENGDWPPHLHFQLMTDLLGHTGDFPGVCSLADRERYLAVCPDPNRLLQIPGLSQPPEG</sequence>
<dbReference type="InterPro" id="IPR016047">
    <property type="entry name" value="M23ase_b-sheet_dom"/>
</dbReference>
<gene>
    <name evidence="2" type="ORF">DUE52_23275</name>
</gene>
<dbReference type="PANTHER" id="PTHR21666">
    <property type="entry name" value="PEPTIDASE-RELATED"/>
    <property type="match status" value="1"/>
</dbReference>
<dbReference type="GO" id="GO:0004222">
    <property type="term" value="F:metalloendopeptidase activity"/>
    <property type="evidence" value="ECO:0007669"/>
    <property type="project" value="TreeGrafter"/>
</dbReference>
<dbReference type="InterPro" id="IPR011055">
    <property type="entry name" value="Dup_hybrid_motif"/>
</dbReference>
<evidence type="ECO:0000313" key="2">
    <source>
        <dbReference type="EMBL" id="RCR67236.1"/>
    </source>
</evidence>
<keyword evidence="3" id="KW-1185">Reference proteome</keyword>
<dbReference type="PANTHER" id="PTHR21666:SF270">
    <property type="entry name" value="MUREIN HYDROLASE ACTIVATOR ENVC"/>
    <property type="match status" value="1"/>
</dbReference>
<dbReference type="InterPro" id="IPR050570">
    <property type="entry name" value="Cell_wall_metabolism_enzyme"/>
</dbReference>
<dbReference type="CDD" id="cd12797">
    <property type="entry name" value="M23_peptidase"/>
    <property type="match status" value="1"/>
</dbReference>
<dbReference type="EMBL" id="QOWE01000021">
    <property type="protein sequence ID" value="RCR67236.1"/>
    <property type="molecule type" value="Genomic_DNA"/>
</dbReference>
<proteinExistence type="predicted"/>
<dbReference type="Gene3D" id="2.70.70.10">
    <property type="entry name" value="Glucose Permease (Domain IIA)"/>
    <property type="match status" value="1"/>
</dbReference>
<evidence type="ECO:0000313" key="3">
    <source>
        <dbReference type="Proteomes" id="UP000253383"/>
    </source>
</evidence>
<accession>A0A368JJJ4</accession>
<dbReference type="SUPFAM" id="SSF51261">
    <property type="entry name" value="Duplicated hybrid motif"/>
    <property type="match status" value="1"/>
</dbReference>
<reference evidence="2 3" key="1">
    <citation type="submission" date="2018-07" db="EMBL/GenBank/DDBJ databases">
        <title>Genome analysis of Larkinella rosea.</title>
        <authorList>
            <person name="Zhou Z."/>
            <person name="Wang G."/>
        </authorList>
    </citation>
    <scope>NUCLEOTIDE SEQUENCE [LARGE SCALE GENOMIC DNA]</scope>
    <source>
        <strain evidence="3">zzj9</strain>
    </source>
</reference>
<comment type="caution">
    <text evidence="2">The sequence shown here is derived from an EMBL/GenBank/DDBJ whole genome shotgun (WGS) entry which is preliminary data.</text>
</comment>
<feature type="domain" description="M23ase beta-sheet core" evidence="1">
    <location>
        <begin position="78"/>
        <end position="175"/>
    </location>
</feature>
<protein>
    <submittedName>
        <fullName evidence="2">Peptidase M23</fullName>
    </submittedName>
</protein>